<feature type="region of interest" description="Disordered" evidence="1">
    <location>
        <begin position="1"/>
        <end position="266"/>
    </location>
</feature>
<feature type="compositionally biased region" description="Basic and acidic residues" evidence="1">
    <location>
        <begin position="211"/>
        <end position="228"/>
    </location>
</feature>
<dbReference type="EMBL" id="CAMAPE010000048">
    <property type="protein sequence ID" value="CAH9106043.1"/>
    <property type="molecule type" value="Genomic_DNA"/>
</dbReference>
<accession>A0A9P0ZL85</accession>
<evidence type="ECO:0000313" key="3">
    <source>
        <dbReference type="Proteomes" id="UP001152484"/>
    </source>
</evidence>
<keyword evidence="3" id="KW-1185">Reference proteome</keyword>
<dbReference type="InterPro" id="IPR040412">
    <property type="entry name" value="At1g65710-like"/>
</dbReference>
<feature type="compositionally biased region" description="Basic and acidic residues" evidence="1">
    <location>
        <begin position="159"/>
        <end position="168"/>
    </location>
</feature>
<feature type="compositionally biased region" description="Basic and acidic residues" evidence="1">
    <location>
        <begin position="34"/>
        <end position="59"/>
    </location>
</feature>
<feature type="compositionally biased region" description="Basic and acidic residues" evidence="1">
    <location>
        <begin position="66"/>
        <end position="84"/>
    </location>
</feature>
<dbReference type="PANTHER" id="PTHR34367">
    <property type="entry name" value="OS02G0734667 PROTEIN"/>
    <property type="match status" value="1"/>
</dbReference>
<comment type="caution">
    <text evidence="2">The sequence shown here is derived from an EMBL/GenBank/DDBJ whole genome shotgun (WGS) entry which is preliminary data.</text>
</comment>
<feature type="compositionally biased region" description="Polar residues" evidence="1">
    <location>
        <begin position="360"/>
        <end position="372"/>
    </location>
</feature>
<protein>
    <submittedName>
        <fullName evidence="2">Uncharacterized protein</fullName>
    </submittedName>
</protein>
<gene>
    <name evidence="2" type="ORF">CEURO_LOCUS17166</name>
</gene>
<evidence type="ECO:0000313" key="2">
    <source>
        <dbReference type="EMBL" id="CAH9106043.1"/>
    </source>
</evidence>
<feature type="non-terminal residue" evidence="2">
    <location>
        <position position="473"/>
    </location>
</feature>
<dbReference type="AlphaFoldDB" id="A0A9P0ZL85"/>
<proteinExistence type="predicted"/>
<feature type="compositionally biased region" description="Low complexity" evidence="1">
    <location>
        <begin position="130"/>
        <end position="147"/>
    </location>
</feature>
<dbReference type="Proteomes" id="UP001152484">
    <property type="component" value="Unassembled WGS sequence"/>
</dbReference>
<feature type="compositionally biased region" description="Polar residues" evidence="1">
    <location>
        <begin position="22"/>
        <end position="33"/>
    </location>
</feature>
<feature type="compositionally biased region" description="Low complexity" evidence="1">
    <location>
        <begin position="1"/>
        <end position="12"/>
    </location>
</feature>
<reference evidence="2" key="1">
    <citation type="submission" date="2022-07" db="EMBL/GenBank/DDBJ databases">
        <authorList>
            <person name="Macas J."/>
            <person name="Novak P."/>
            <person name="Neumann P."/>
        </authorList>
    </citation>
    <scope>NUCLEOTIDE SEQUENCE</scope>
</reference>
<feature type="compositionally biased region" description="Basic residues" evidence="1">
    <location>
        <begin position="184"/>
        <end position="195"/>
    </location>
</feature>
<sequence length="473" mass="51039">MGTCLSKKSATAPSPPPLPPTIAQSAINSNPSKQETKPPDLQKKKPEEEGRAVKKDIFVIRHRKSHETERQSVDGNGDSKKDPDEVSEPVKGPTIKNGLSHLSVVSAPVRTSSCTKEEVDAILIQCGKLSRSPSRSVGSSDNNNNGSLQKTKKYSGSKRSFDFDKENEGAEENVEADGETERLHRQRQRQQRQPRHSLSPSTSSRNRRRTPSRERDPHEQRSGSRERSGGGAAGGGRRVSRSPGKRSESPNTVTSGNCRPGKMVSVPATVAMDKSIDGENILAASAVKRIQVRRNVGGGGGGDGSRTTVVASPRARSPATNQQQQQPSLSRSNSRKAEHSPFRRNPLGEIDTNVIIEPSGGTNNKPAKHNSSSQVQKMNGENISNMKVGLQGSNTNKLISNNKTKEEEHLVIVEEEHKVVGGNSAKVNVIAPAGAVESLKTVTTRSRSSRLSRDLDINPEALLSNCSSSTQNY</sequence>
<feature type="compositionally biased region" description="Polar residues" evidence="1">
    <location>
        <begin position="318"/>
        <end position="332"/>
    </location>
</feature>
<name>A0A9P0ZL85_CUSEU</name>
<evidence type="ECO:0000256" key="1">
    <source>
        <dbReference type="SAM" id="MobiDB-lite"/>
    </source>
</evidence>
<feature type="compositionally biased region" description="Acidic residues" evidence="1">
    <location>
        <begin position="169"/>
        <end position="178"/>
    </location>
</feature>
<organism evidence="2 3">
    <name type="scientific">Cuscuta europaea</name>
    <name type="common">European dodder</name>
    <dbReference type="NCBI Taxonomy" id="41803"/>
    <lineage>
        <taxon>Eukaryota</taxon>
        <taxon>Viridiplantae</taxon>
        <taxon>Streptophyta</taxon>
        <taxon>Embryophyta</taxon>
        <taxon>Tracheophyta</taxon>
        <taxon>Spermatophyta</taxon>
        <taxon>Magnoliopsida</taxon>
        <taxon>eudicotyledons</taxon>
        <taxon>Gunneridae</taxon>
        <taxon>Pentapetalae</taxon>
        <taxon>asterids</taxon>
        <taxon>lamiids</taxon>
        <taxon>Solanales</taxon>
        <taxon>Convolvulaceae</taxon>
        <taxon>Cuscuteae</taxon>
        <taxon>Cuscuta</taxon>
        <taxon>Cuscuta subgen. Cuscuta</taxon>
    </lineage>
</organism>
<dbReference type="PANTHER" id="PTHR34367:SF1">
    <property type="entry name" value="OS04G0528600 PROTEIN"/>
    <property type="match status" value="1"/>
</dbReference>
<dbReference type="OrthoDB" id="1927466at2759"/>
<feature type="region of interest" description="Disordered" evidence="1">
    <location>
        <begin position="284"/>
        <end position="372"/>
    </location>
</feature>